<dbReference type="SUPFAM" id="SSF47413">
    <property type="entry name" value="lambda repressor-like DNA-binding domains"/>
    <property type="match status" value="1"/>
</dbReference>
<proteinExistence type="predicted"/>
<dbReference type="Pfam" id="PF01381">
    <property type="entry name" value="HTH_3"/>
    <property type="match status" value="1"/>
</dbReference>
<evidence type="ECO:0000313" key="3">
    <source>
        <dbReference type="Proteomes" id="UP001652338"/>
    </source>
</evidence>
<dbReference type="SMART" id="SM00530">
    <property type="entry name" value="HTH_XRE"/>
    <property type="match status" value="1"/>
</dbReference>
<comment type="caution">
    <text evidence="2">The sequence shown here is derived from an EMBL/GenBank/DDBJ whole genome shotgun (WGS) entry which is preliminary data.</text>
</comment>
<keyword evidence="3" id="KW-1185">Reference proteome</keyword>
<feature type="domain" description="HTH cro/C1-type" evidence="1">
    <location>
        <begin position="8"/>
        <end position="63"/>
    </location>
</feature>
<dbReference type="RefSeq" id="WP_117449999.1">
    <property type="nucleotide sequence ID" value="NZ_JAOQKE010000010.1"/>
</dbReference>
<dbReference type="CDD" id="cd00093">
    <property type="entry name" value="HTH_XRE"/>
    <property type="match status" value="1"/>
</dbReference>
<name>A0ABT2SML3_9FIRM</name>
<sequence>MKMNVEKIVELMQKRGWTQIELAERAQISRSYLSRVLSGERDGGSTFLIGMSRAFPQNDIRDFIILDHKK</sequence>
<dbReference type="PROSITE" id="PS50943">
    <property type="entry name" value="HTH_CROC1"/>
    <property type="match status" value="1"/>
</dbReference>
<evidence type="ECO:0000313" key="2">
    <source>
        <dbReference type="EMBL" id="MCU6725541.1"/>
    </source>
</evidence>
<organism evidence="2 3">
    <name type="scientific">Muricoprocola aceti</name>
    <dbReference type="NCBI Taxonomy" id="2981772"/>
    <lineage>
        <taxon>Bacteria</taxon>
        <taxon>Bacillati</taxon>
        <taxon>Bacillota</taxon>
        <taxon>Clostridia</taxon>
        <taxon>Lachnospirales</taxon>
        <taxon>Lachnospiraceae</taxon>
        <taxon>Muricoprocola</taxon>
    </lineage>
</organism>
<dbReference type="InterPro" id="IPR010982">
    <property type="entry name" value="Lambda_DNA-bd_dom_sf"/>
</dbReference>
<gene>
    <name evidence="2" type="ORF">OCV47_09290</name>
</gene>
<protein>
    <submittedName>
        <fullName evidence="2">Helix-turn-helix transcriptional regulator</fullName>
    </submittedName>
</protein>
<dbReference type="Gene3D" id="1.10.260.40">
    <property type="entry name" value="lambda repressor-like DNA-binding domains"/>
    <property type="match status" value="1"/>
</dbReference>
<reference evidence="2 3" key="1">
    <citation type="journal article" date="2021" name="ISME Commun">
        <title>Automated analysis of genomic sequences facilitates high-throughput and comprehensive description of bacteria.</title>
        <authorList>
            <person name="Hitch T.C.A."/>
        </authorList>
    </citation>
    <scope>NUCLEOTIDE SEQUENCE [LARGE SCALE GENOMIC DNA]</scope>
    <source>
        <strain evidence="2 3">Sanger_29</strain>
    </source>
</reference>
<accession>A0ABT2SML3</accession>
<dbReference type="Proteomes" id="UP001652338">
    <property type="component" value="Unassembled WGS sequence"/>
</dbReference>
<dbReference type="EMBL" id="JAOQKE010000010">
    <property type="protein sequence ID" value="MCU6725541.1"/>
    <property type="molecule type" value="Genomic_DNA"/>
</dbReference>
<evidence type="ECO:0000259" key="1">
    <source>
        <dbReference type="PROSITE" id="PS50943"/>
    </source>
</evidence>
<dbReference type="InterPro" id="IPR001387">
    <property type="entry name" value="Cro/C1-type_HTH"/>
</dbReference>